<gene>
    <name evidence="2" type="ORF">KSB_07520</name>
</gene>
<dbReference type="InterPro" id="IPR011576">
    <property type="entry name" value="Pyridox_Oxase_N"/>
</dbReference>
<dbReference type="PANTHER" id="PTHR42815:SF2">
    <property type="entry name" value="FAD-BINDING, PUTATIVE (AFU_ORTHOLOGUE AFUA_6G07600)-RELATED"/>
    <property type="match status" value="1"/>
</dbReference>
<dbReference type="Pfam" id="PF01243">
    <property type="entry name" value="PNPOx_N"/>
    <property type="match status" value="1"/>
</dbReference>
<proteinExistence type="predicted"/>
<comment type="caution">
    <text evidence="2">The sequence shown here is derived from an EMBL/GenBank/DDBJ whole genome shotgun (WGS) entry which is preliminary data.</text>
</comment>
<sequence>MLDYHAGELEVQGLAGVPPRASRVNKSLRPTLPPIAQTFLHEQCMAVLSTTDSEGRVWASILAGEPGFLKTPDEQTVKISAAPGPFDPLSKNLQIGGAIGMIMIDFATRRRMRVNGRIKSVQGEIVVHTEQVYSNCPKYIQARVLPGANTNEPPLPAPLTPQLSPETVCNAALTSEQRTWIERADTFFIASSHREGGSDVSHRGGTPGFVQVENATRLVFPDYSGNRMFQTLGNISVEPQTGLLFLDFKSGDTLQLTGKAQVIWEKERIAAFAGAERLVEFSIEEVIETKGAVPLHWQLVEYSPFLP</sequence>
<dbReference type="EMBL" id="BNJG01000001">
    <property type="protein sequence ID" value="GHO52277.1"/>
    <property type="molecule type" value="Genomic_DNA"/>
</dbReference>
<organism evidence="2 3">
    <name type="scientific">Ktedonobacter robiniae</name>
    <dbReference type="NCBI Taxonomy" id="2778365"/>
    <lineage>
        <taxon>Bacteria</taxon>
        <taxon>Bacillati</taxon>
        <taxon>Chloroflexota</taxon>
        <taxon>Ktedonobacteria</taxon>
        <taxon>Ktedonobacterales</taxon>
        <taxon>Ktedonobacteraceae</taxon>
        <taxon>Ktedonobacter</taxon>
    </lineage>
</organism>
<dbReference type="PANTHER" id="PTHR42815">
    <property type="entry name" value="FAD-BINDING, PUTATIVE (AFU_ORTHOLOGUE AFUA_6G07600)-RELATED"/>
    <property type="match status" value="1"/>
</dbReference>
<protein>
    <submittedName>
        <fullName evidence="2">Oxidoreductase</fullName>
    </submittedName>
</protein>
<evidence type="ECO:0000259" key="1">
    <source>
        <dbReference type="Pfam" id="PF01243"/>
    </source>
</evidence>
<name>A0ABQ3UHX0_9CHLR</name>
<feature type="domain" description="Pyridoxamine 5'-phosphate oxidase N-terminal" evidence="1">
    <location>
        <begin position="173"/>
        <end position="275"/>
    </location>
</feature>
<keyword evidence="3" id="KW-1185">Reference proteome</keyword>
<dbReference type="SUPFAM" id="SSF50475">
    <property type="entry name" value="FMN-binding split barrel"/>
    <property type="match status" value="2"/>
</dbReference>
<dbReference type="RefSeq" id="WP_201369201.1">
    <property type="nucleotide sequence ID" value="NZ_BNJG01000001.1"/>
</dbReference>
<evidence type="ECO:0000313" key="3">
    <source>
        <dbReference type="Proteomes" id="UP000654345"/>
    </source>
</evidence>
<dbReference type="Proteomes" id="UP000654345">
    <property type="component" value="Unassembled WGS sequence"/>
</dbReference>
<dbReference type="InterPro" id="IPR012349">
    <property type="entry name" value="Split_barrel_FMN-bd"/>
</dbReference>
<reference evidence="2 3" key="1">
    <citation type="journal article" date="2021" name="Int. J. Syst. Evol. Microbiol.">
        <title>Reticulibacter mediterranei gen. nov., sp. nov., within the new family Reticulibacteraceae fam. nov., and Ktedonospora formicarum gen. nov., sp. nov., Ktedonobacter robiniae sp. nov., Dictyobacter formicarum sp. nov. and Dictyobacter arantiisoli sp. nov., belonging to the class Ktedonobacteria.</title>
        <authorList>
            <person name="Yabe S."/>
            <person name="Zheng Y."/>
            <person name="Wang C.M."/>
            <person name="Sakai Y."/>
            <person name="Abe K."/>
            <person name="Yokota A."/>
            <person name="Donadio S."/>
            <person name="Cavaletti L."/>
            <person name="Monciardini P."/>
        </authorList>
    </citation>
    <scope>NUCLEOTIDE SEQUENCE [LARGE SCALE GENOMIC DNA]</scope>
    <source>
        <strain evidence="2 3">SOSP1-30</strain>
    </source>
</reference>
<evidence type="ECO:0000313" key="2">
    <source>
        <dbReference type="EMBL" id="GHO52277.1"/>
    </source>
</evidence>
<accession>A0ABQ3UHX0</accession>
<dbReference type="Gene3D" id="2.30.110.10">
    <property type="entry name" value="Electron Transport, Fmn-binding Protein, Chain A"/>
    <property type="match status" value="2"/>
</dbReference>